<dbReference type="InterPro" id="IPR043128">
    <property type="entry name" value="Rev_trsase/Diguanyl_cyclase"/>
</dbReference>
<evidence type="ECO:0000259" key="2">
    <source>
        <dbReference type="PROSITE" id="PS50887"/>
    </source>
</evidence>
<name>A0A923SRD9_9FIRM</name>
<dbReference type="Pfam" id="PF00990">
    <property type="entry name" value="GGDEF"/>
    <property type="match status" value="1"/>
</dbReference>
<protein>
    <submittedName>
        <fullName evidence="3">GGDEF domain-containing protein</fullName>
    </submittedName>
</protein>
<dbReference type="InterPro" id="IPR050469">
    <property type="entry name" value="Diguanylate_Cyclase"/>
</dbReference>
<gene>
    <name evidence="3" type="ORF">H9L42_12250</name>
</gene>
<dbReference type="PANTHER" id="PTHR45138:SF9">
    <property type="entry name" value="DIGUANYLATE CYCLASE DGCM-RELATED"/>
    <property type="match status" value="1"/>
</dbReference>
<keyword evidence="4" id="KW-1185">Reference proteome</keyword>
<keyword evidence="1" id="KW-0812">Transmembrane</keyword>
<organism evidence="3 4">
    <name type="scientific">Zhenpiania hominis</name>
    <dbReference type="NCBI Taxonomy" id="2763644"/>
    <lineage>
        <taxon>Bacteria</taxon>
        <taxon>Bacillati</taxon>
        <taxon>Bacillota</taxon>
        <taxon>Clostridia</taxon>
        <taxon>Peptostreptococcales</taxon>
        <taxon>Anaerovoracaceae</taxon>
        <taxon>Zhenpiania</taxon>
    </lineage>
</organism>
<proteinExistence type="predicted"/>
<feature type="domain" description="GGDEF" evidence="2">
    <location>
        <begin position="508"/>
        <end position="633"/>
    </location>
</feature>
<dbReference type="CDD" id="cd01949">
    <property type="entry name" value="GGDEF"/>
    <property type="match status" value="1"/>
</dbReference>
<dbReference type="AlphaFoldDB" id="A0A923SRD9"/>
<dbReference type="PROSITE" id="PS50887">
    <property type="entry name" value="GGDEF"/>
    <property type="match status" value="1"/>
</dbReference>
<reference evidence="3" key="1">
    <citation type="submission" date="2020-08" db="EMBL/GenBank/DDBJ databases">
        <title>Genome public.</title>
        <authorList>
            <person name="Liu C."/>
            <person name="Sun Q."/>
        </authorList>
    </citation>
    <scope>NUCLEOTIDE SEQUENCE</scope>
    <source>
        <strain evidence="3">BX12</strain>
    </source>
</reference>
<dbReference type="SUPFAM" id="SSF55781">
    <property type="entry name" value="GAF domain-like"/>
    <property type="match status" value="1"/>
</dbReference>
<dbReference type="NCBIfam" id="TIGR00254">
    <property type="entry name" value="GGDEF"/>
    <property type="match status" value="1"/>
</dbReference>
<dbReference type="Gene3D" id="3.30.450.40">
    <property type="match status" value="1"/>
</dbReference>
<feature type="transmembrane region" description="Helical" evidence="1">
    <location>
        <begin position="285"/>
        <end position="305"/>
    </location>
</feature>
<evidence type="ECO:0000313" key="4">
    <source>
        <dbReference type="Proteomes" id="UP000602647"/>
    </source>
</evidence>
<keyword evidence="1" id="KW-1133">Transmembrane helix</keyword>
<dbReference type="GO" id="GO:0052621">
    <property type="term" value="F:diguanylate cyclase activity"/>
    <property type="evidence" value="ECO:0007669"/>
    <property type="project" value="TreeGrafter"/>
</dbReference>
<dbReference type="Gene3D" id="3.30.70.270">
    <property type="match status" value="1"/>
</dbReference>
<dbReference type="EMBL" id="JACRYT010000015">
    <property type="protein sequence ID" value="MBC6680592.1"/>
    <property type="molecule type" value="Genomic_DNA"/>
</dbReference>
<evidence type="ECO:0000256" key="1">
    <source>
        <dbReference type="SAM" id="Phobius"/>
    </source>
</evidence>
<comment type="caution">
    <text evidence="3">The sequence shown here is derived from an EMBL/GenBank/DDBJ whole genome shotgun (WGS) entry which is preliminary data.</text>
</comment>
<dbReference type="Gene3D" id="3.30.450.20">
    <property type="entry name" value="PAS domain"/>
    <property type="match status" value="1"/>
</dbReference>
<dbReference type="InterPro" id="IPR029016">
    <property type="entry name" value="GAF-like_dom_sf"/>
</dbReference>
<dbReference type="Proteomes" id="UP000602647">
    <property type="component" value="Unassembled WGS sequence"/>
</dbReference>
<sequence>MNWQRSMAATVLLILLIVAASFLATSRINQMEENRSFTRLYEETNNLVWDIEDAVESDQKQMKALADVVAGYEDLDSPELWRVLDSYSGIDMMARLELLLPDNTVLTTGGKRIDAEGKLSFETESAKGVHLSDRETDLENDGKYIVRSYVPVIKEGETLAMLYSVIDLARLPEEMAAEPYGGEAAVYLIDGATGDFLMDTWHNEPGGNIWALGERQMAPGYNHEQLKQGLIDGKTGYVVFVSETIGENLYFYYEPVSVNQWRVALSVPRDTVFAGADGIRNVLNMFLLFEAVCFILYFLWMIFYVRSVTNEKQRQLDTIQYIYDVEKLLFNAHENRGNMEKALEKIAHMTSAGKAGFWIVEDSRPVHFFSWAAQSEKKSHEAAEGPKTAAWLLEYFKEGNRLFTAHGEQEIQEKIPDEARDTVRSLVAVPVEAVDGTICGILEIYNSAERKWSPTMLKSVEFSFGMFCNNLHSYNVIKAKGERDALTGLYNRNRYEMDLLTYPDRYEYSLACVYIDVNGLHELNNSSGHEAGDNMLKTVAAQIRKMFGEQYTYRIGGDEFLAFASDMEKETAERLGKELTEVLEQQNIYVSVGVQWQEHVPSINTLIKAAEKNMYAKKTAFYEQQNPDRKIRN</sequence>
<dbReference type="SMART" id="SM00267">
    <property type="entry name" value="GGDEF"/>
    <property type="match status" value="1"/>
</dbReference>
<accession>A0A923SRD9</accession>
<dbReference type="InterPro" id="IPR000160">
    <property type="entry name" value="GGDEF_dom"/>
</dbReference>
<evidence type="ECO:0000313" key="3">
    <source>
        <dbReference type="EMBL" id="MBC6680592.1"/>
    </source>
</evidence>
<dbReference type="InterPro" id="IPR029787">
    <property type="entry name" value="Nucleotide_cyclase"/>
</dbReference>
<keyword evidence="1" id="KW-0472">Membrane</keyword>
<dbReference type="SUPFAM" id="SSF55073">
    <property type="entry name" value="Nucleotide cyclase"/>
    <property type="match status" value="1"/>
</dbReference>
<dbReference type="PANTHER" id="PTHR45138">
    <property type="entry name" value="REGULATORY COMPONENTS OF SENSORY TRANSDUCTION SYSTEM"/>
    <property type="match status" value="1"/>
</dbReference>
<dbReference type="RefSeq" id="WP_187303687.1">
    <property type="nucleotide sequence ID" value="NZ_CBCTON010000012.1"/>
</dbReference>